<name>A0A841RS68_9BACI</name>
<organism evidence="2 3">
    <name type="scientific">Gracilibacillus halotolerans</name>
    <dbReference type="NCBI Taxonomy" id="74386"/>
    <lineage>
        <taxon>Bacteria</taxon>
        <taxon>Bacillati</taxon>
        <taxon>Bacillota</taxon>
        <taxon>Bacilli</taxon>
        <taxon>Bacillales</taxon>
        <taxon>Bacillaceae</taxon>
        <taxon>Gracilibacillus</taxon>
    </lineage>
</organism>
<dbReference type="EMBL" id="JACHON010000024">
    <property type="protein sequence ID" value="MBB6514176.1"/>
    <property type="molecule type" value="Genomic_DNA"/>
</dbReference>
<evidence type="ECO:0008006" key="4">
    <source>
        <dbReference type="Google" id="ProtNLM"/>
    </source>
</evidence>
<feature type="region of interest" description="Disordered" evidence="1">
    <location>
        <begin position="35"/>
        <end position="90"/>
    </location>
</feature>
<gene>
    <name evidence="2" type="ORF">GGQ92_002997</name>
</gene>
<proteinExistence type="predicted"/>
<dbReference type="AlphaFoldDB" id="A0A841RS68"/>
<evidence type="ECO:0000256" key="1">
    <source>
        <dbReference type="SAM" id="MobiDB-lite"/>
    </source>
</evidence>
<protein>
    <recommendedName>
        <fullName evidence="4">Cell surface protein</fullName>
    </recommendedName>
</protein>
<reference evidence="2 3" key="1">
    <citation type="submission" date="2020-08" db="EMBL/GenBank/DDBJ databases">
        <title>Genomic Encyclopedia of Type Strains, Phase IV (KMG-IV): sequencing the most valuable type-strain genomes for metagenomic binning, comparative biology and taxonomic classification.</title>
        <authorList>
            <person name="Goeker M."/>
        </authorList>
    </citation>
    <scope>NUCLEOTIDE SEQUENCE [LARGE SCALE GENOMIC DNA]</scope>
    <source>
        <strain evidence="2 3">DSM 11805</strain>
    </source>
</reference>
<comment type="caution">
    <text evidence="2">The sequence shown here is derived from an EMBL/GenBank/DDBJ whole genome shotgun (WGS) entry which is preliminary data.</text>
</comment>
<dbReference type="RefSeq" id="WP_184250715.1">
    <property type="nucleotide sequence ID" value="NZ_BAAACU010000035.1"/>
</dbReference>
<feature type="compositionally biased region" description="Acidic residues" evidence="1">
    <location>
        <begin position="35"/>
        <end position="79"/>
    </location>
</feature>
<evidence type="ECO:0000313" key="2">
    <source>
        <dbReference type="EMBL" id="MBB6514176.1"/>
    </source>
</evidence>
<sequence>MADKSEKKSIFKRWWFWLLAIIIVIAIATSGGDDEVVEEDQVEQENAAEQENNEVTPDEDEEEVTENEPEEEEPAEETNDTAAGIEPGTYKVGEELDAGEYLVIADSMTYIESSSDSTGSLESIIFNLNLYSDSHAYITLNDGEYFKLQGGTAYPVTEAPSIQPDDGVYRNGMYKVGEDIPAGEYKVLLDESASMGMGYIEVSTDSRHDLGSIVTNDNPQADTYITVEDGQYLTLQDMYIDTN</sequence>
<keyword evidence="3" id="KW-1185">Reference proteome</keyword>
<dbReference type="Proteomes" id="UP000572212">
    <property type="component" value="Unassembled WGS sequence"/>
</dbReference>
<evidence type="ECO:0000313" key="3">
    <source>
        <dbReference type="Proteomes" id="UP000572212"/>
    </source>
</evidence>
<accession>A0A841RS68</accession>